<evidence type="ECO:0000256" key="1">
    <source>
        <dbReference type="SAM" id="MobiDB-lite"/>
    </source>
</evidence>
<dbReference type="InterPro" id="IPR055492">
    <property type="entry name" value="DUF7064"/>
</dbReference>
<protein>
    <recommendedName>
        <fullName evidence="6">AttH domain-containing protein</fullName>
    </recommendedName>
</protein>
<reference evidence="4" key="2">
    <citation type="submission" date="2020-09" db="EMBL/GenBank/DDBJ databases">
        <authorList>
            <person name="Sun Q."/>
            <person name="Zhou Y."/>
        </authorList>
    </citation>
    <scope>NUCLEOTIDE SEQUENCE</scope>
    <source>
        <strain evidence="4">CGMCC 4.7368</strain>
    </source>
</reference>
<evidence type="ECO:0000259" key="2">
    <source>
        <dbReference type="Pfam" id="PF23212"/>
    </source>
</evidence>
<sequence length="295" mass="32382">MRIVDLGGGALGPGDEAPHEPGPELLWNESYYFDFVSEDGELGGYVRLGLYPNWNRAWYWACLVGTDGRRHMVVDHDAKLPTGADLDVSGDGHTATQRTVEPMEAVRLTLAADDLRLDLEWRTAGGVYGYALTSRYEIPCRVSGTVDGRPFAGHGQRDHSWGVRDWWSVSWLWSSGRLEDGTYLHGMQANVGVALPWPAFTVPPGGQVEHVEGFSAATEFAGDRPSTARLAFPGLGTTVEPLADAPVELTSPDGALARFSRSMCRFVTDDGRVGHGWTEWHQPPGWREHGWGPLL</sequence>
<evidence type="ECO:0000259" key="3">
    <source>
        <dbReference type="Pfam" id="PF23213"/>
    </source>
</evidence>
<dbReference type="Pfam" id="PF23213">
    <property type="entry name" value="DUF7065"/>
    <property type="match status" value="1"/>
</dbReference>
<feature type="domain" description="DUF7065" evidence="3">
    <location>
        <begin position="12"/>
        <end position="164"/>
    </location>
</feature>
<keyword evidence="5" id="KW-1185">Reference proteome</keyword>
<evidence type="ECO:0008006" key="6">
    <source>
        <dbReference type="Google" id="ProtNLM"/>
    </source>
</evidence>
<dbReference type="SUPFAM" id="SSF159245">
    <property type="entry name" value="AttH-like"/>
    <property type="match status" value="1"/>
</dbReference>
<dbReference type="RefSeq" id="WP_189124142.1">
    <property type="nucleotide sequence ID" value="NZ_BMNH01000005.1"/>
</dbReference>
<accession>A0A917YWR7</accession>
<organism evidence="4 5">
    <name type="scientific">Nonomuraea cavernae</name>
    <dbReference type="NCBI Taxonomy" id="2045107"/>
    <lineage>
        <taxon>Bacteria</taxon>
        <taxon>Bacillati</taxon>
        <taxon>Actinomycetota</taxon>
        <taxon>Actinomycetes</taxon>
        <taxon>Streptosporangiales</taxon>
        <taxon>Streptosporangiaceae</taxon>
        <taxon>Nonomuraea</taxon>
    </lineage>
</organism>
<reference evidence="4" key="1">
    <citation type="journal article" date="2014" name="Int. J. Syst. Evol. Microbiol.">
        <title>Complete genome sequence of Corynebacterium casei LMG S-19264T (=DSM 44701T), isolated from a smear-ripened cheese.</title>
        <authorList>
            <consortium name="US DOE Joint Genome Institute (JGI-PGF)"/>
            <person name="Walter F."/>
            <person name="Albersmeier A."/>
            <person name="Kalinowski J."/>
            <person name="Ruckert C."/>
        </authorList>
    </citation>
    <scope>NUCLEOTIDE SEQUENCE</scope>
    <source>
        <strain evidence="4">CGMCC 4.7368</strain>
    </source>
</reference>
<gene>
    <name evidence="4" type="ORF">GCM10012289_24310</name>
</gene>
<dbReference type="EMBL" id="BMNH01000005">
    <property type="protein sequence ID" value="GGO67572.1"/>
    <property type="molecule type" value="Genomic_DNA"/>
</dbReference>
<dbReference type="InterPro" id="IPR055493">
    <property type="entry name" value="DUF7065"/>
</dbReference>
<evidence type="ECO:0000313" key="5">
    <source>
        <dbReference type="Proteomes" id="UP000646523"/>
    </source>
</evidence>
<evidence type="ECO:0000313" key="4">
    <source>
        <dbReference type="EMBL" id="GGO67572.1"/>
    </source>
</evidence>
<dbReference type="Pfam" id="PF23212">
    <property type="entry name" value="DUF7064"/>
    <property type="match status" value="1"/>
</dbReference>
<comment type="caution">
    <text evidence="4">The sequence shown here is derived from an EMBL/GenBank/DDBJ whole genome shotgun (WGS) entry which is preliminary data.</text>
</comment>
<proteinExistence type="predicted"/>
<feature type="compositionally biased region" description="Gly residues" evidence="1">
    <location>
        <begin position="1"/>
        <end position="12"/>
    </location>
</feature>
<name>A0A917YWR7_9ACTN</name>
<feature type="region of interest" description="Disordered" evidence="1">
    <location>
        <begin position="1"/>
        <end position="22"/>
    </location>
</feature>
<dbReference type="Proteomes" id="UP000646523">
    <property type="component" value="Unassembled WGS sequence"/>
</dbReference>
<dbReference type="AlphaFoldDB" id="A0A917YWR7"/>
<feature type="domain" description="DUF7064" evidence="2">
    <location>
        <begin position="166"/>
        <end position="284"/>
    </location>
</feature>